<dbReference type="AlphaFoldDB" id="A0A2S0WJ99"/>
<accession>A0A2S0WJ99</accession>
<proteinExistence type="predicted"/>
<dbReference type="EMBL" id="CP026952">
    <property type="protein sequence ID" value="AWB91362.1"/>
    <property type="molecule type" value="Genomic_DNA"/>
</dbReference>
<dbReference type="Gene3D" id="3.40.50.1820">
    <property type="entry name" value="alpha/beta hydrolase"/>
    <property type="match status" value="1"/>
</dbReference>
<keyword evidence="10" id="KW-1185">Reference proteome</keyword>
<dbReference type="PANTHER" id="PTHR38050:SF2">
    <property type="entry name" value="FERULOYL ESTERASE C-RELATED"/>
    <property type="match status" value="1"/>
</dbReference>
<dbReference type="KEGG" id="aez:C3E78_03525"/>
<evidence type="ECO:0000256" key="2">
    <source>
        <dbReference type="ARBA" id="ARBA00022525"/>
    </source>
</evidence>
<dbReference type="Proteomes" id="UP000244384">
    <property type="component" value="Chromosome"/>
</dbReference>
<dbReference type="GO" id="GO:0030600">
    <property type="term" value="F:feruloyl esterase activity"/>
    <property type="evidence" value="ECO:0007669"/>
    <property type="project" value="InterPro"/>
</dbReference>
<feature type="region of interest" description="Disordered" evidence="8">
    <location>
        <begin position="50"/>
        <end position="72"/>
    </location>
</feature>
<comment type="subcellular location">
    <subcellularLocation>
        <location evidence="1">Secreted</location>
    </subcellularLocation>
</comment>
<dbReference type="InterPro" id="IPR010126">
    <property type="entry name" value="Esterase_phb"/>
</dbReference>
<reference evidence="10" key="1">
    <citation type="submission" date="2018-01" db="EMBL/GenBank/DDBJ databases">
        <authorList>
            <person name="Li J."/>
        </authorList>
    </citation>
    <scope>NUCLEOTIDE SEQUENCE [LARGE SCALE GENOMIC DNA]</scope>
    <source>
        <strain evidence="10">592</strain>
    </source>
</reference>
<evidence type="ECO:0000313" key="10">
    <source>
        <dbReference type="Proteomes" id="UP000244384"/>
    </source>
</evidence>
<keyword evidence="3" id="KW-0858">Xylan degradation</keyword>
<dbReference type="GO" id="GO:0005576">
    <property type="term" value="C:extracellular region"/>
    <property type="evidence" value="ECO:0007669"/>
    <property type="project" value="UniProtKB-SubCell"/>
</dbReference>
<keyword evidence="4" id="KW-0732">Signal</keyword>
<keyword evidence="5" id="KW-0378">Hydrolase</keyword>
<protein>
    <submittedName>
        <fullName evidence="9">Uncharacterized protein</fullName>
    </submittedName>
</protein>
<evidence type="ECO:0000256" key="5">
    <source>
        <dbReference type="ARBA" id="ARBA00022801"/>
    </source>
</evidence>
<keyword evidence="7" id="KW-0624">Polysaccharide degradation</keyword>
<evidence type="ECO:0000256" key="7">
    <source>
        <dbReference type="ARBA" id="ARBA00023326"/>
    </source>
</evidence>
<evidence type="ECO:0000256" key="3">
    <source>
        <dbReference type="ARBA" id="ARBA00022651"/>
    </source>
</evidence>
<evidence type="ECO:0000313" key="9">
    <source>
        <dbReference type="EMBL" id="AWB91362.1"/>
    </source>
</evidence>
<dbReference type="InterPro" id="IPR043595">
    <property type="entry name" value="FaeB/C/D"/>
</dbReference>
<dbReference type="InterPro" id="IPR029058">
    <property type="entry name" value="AB_hydrolase_fold"/>
</dbReference>
<evidence type="ECO:0000256" key="6">
    <source>
        <dbReference type="ARBA" id="ARBA00023277"/>
    </source>
</evidence>
<dbReference type="Pfam" id="PF10503">
    <property type="entry name" value="Esterase_PHB"/>
    <property type="match status" value="1"/>
</dbReference>
<evidence type="ECO:0000256" key="4">
    <source>
        <dbReference type="ARBA" id="ARBA00022729"/>
    </source>
</evidence>
<dbReference type="SUPFAM" id="SSF53474">
    <property type="entry name" value="alpha/beta-Hydrolases"/>
    <property type="match status" value="1"/>
</dbReference>
<name>A0A2S0WJ99_9ACTN</name>
<evidence type="ECO:0000256" key="8">
    <source>
        <dbReference type="SAM" id="MobiDB-lite"/>
    </source>
</evidence>
<evidence type="ECO:0000256" key="1">
    <source>
        <dbReference type="ARBA" id="ARBA00004613"/>
    </source>
</evidence>
<keyword evidence="2" id="KW-0964">Secreted</keyword>
<dbReference type="GO" id="GO:0045493">
    <property type="term" value="P:xylan catabolic process"/>
    <property type="evidence" value="ECO:0007669"/>
    <property type="project" value="UniProtKB-KW"/>
</dbReference>
<feature type="compositionally biased region" description="Polar residues" evidence="8">
    <location>
        <begin position="54"/>
        <end position="64"/>
    </location>
</feature>
<keyword evidence="6" id="KW-0119">Carbohydrate metabolism</keyword>
<sequence>MGPCREHLRSACVLSSPASVVPGARAVRRLLIGLASIVAVAGGLAACGAPAEPQTPSEQQSRCSTARPLPVGDSERTIVTGGRERSYVLHVPPGYRPTERTPLVLMFHGLGGDPQTVLESTEMGTMADQHNAILAVPLGRGKPSQWRFRSPISNPRSDVAFVRQLVKQLKKDACVDSSRTYAAGFSNGSALTLALACDASTQFAAYAAVSGPYYEPWCGKAPAASIIYFHGTADTTVPYRGANTVIGHLPPVNDIMAKWAKHDRCPSAGTRTRATSAVRHFSWVGCEDGTSVDIFAVVGGVHGWPGGGPMSPGRTSRTKNSPVDATALIWKFFARHPAGGQ</sequence>
<gene>
    <name evidence="9" type="ORF">C3E78_03525</name>
</gene>
<accession>A0A5F2EMS4</accession>
<organism evidence="9 10">
    <name type="scientific">Aeromicrobium chenweiae</name>
    <dbReference type="NCBI Taxonomy" id="2079793"/>
    <lineage>
        <taxon>Bacteria</taxon>
        <taxon>Bacillati</taxon>
        <taxon>Actinomycetota</taxon>
        <taxon>Actinomycetes</taxon>
        <taxon>Propionibacteriales</taxon>
        <taxon>Nocardioidaceae</taxon>
        <taxon>Aeromicrobium</taxon>
    </lineage>
</organism>
<dbReference type="PANTHER" id="PTHR38050">
    <property type="match status" value="1"/>
</dbReference>